<dbReference type="EMBL" id="JAKUCV010003956">
    <property type="protein sequence ID" value="KAJ4837050.1"/>
    <property type="molecule type" value="Genomic_DNA"/>
</dbReference>
<feature type="compositionally biased region" description="Low complexity" evidence="1">
    <location>
        <begin position="138"/>
        <end position="147"/>
    </location>
</feature>
<reference evidence="2" key="2">
    <citation type="journal article" date="2023" name="Plants (Basel)">
        <title>Annotation of the Turnera subulata (Passifloraceae) Draft Genome Reveals the S-Locus Evolved after the Divergence of Turneroideae from Passifloroideae in a Stepwise Manner.</title>
        <authorList>
            <person name="Henning P.M."/>
            <person name="Roalson E.H."/>
            <person name="Mir W."/>
            <person name="McCubbin A.G."/>
            <person name="Shore J.S."/>
        </authorList>
    </citation>
    <scope>NUCLEOTIDE SEQUENCE</scope>
    <source>
        <strain evidence="2">F60SS</strain>
    </source>
</reference>
<reference evidence="2" key="1">
    <citation type="submission" date="2022-02" db="EMBL/GenBank/DDBJ databases">
        <authorList>
            <person name="Henning P.M."/>
            <person name="McCubbin A.G."/>
            <person name="Shore J.S."/>
        </authorList>
    </citation>
    <scope>NUCLEOTIDE SEQUENCE</scope>
    <source>
        <strain evidence="2">F60SS</strain>
        <tissue evidence="2">Leaves</tissue>
    </source>
</reference>
<name>A0A9Q0FUV8_9ROSI</name>
<protein>
    <submittedName>
        <fullName evidence="2">Uncharacterized protein</fullName>
    </submittedName>
</protein>
<evidence type="ECO:0000256" key="1">
    <source>
        <dbReference type="SAM" id="MobiDB-lite"/>
    </source>
</evidence>
<proteinExistence type="predicted"/>
<gene>
    <name evidence="2" type="ORF">Tsubulata_011146</name>
</gene>
<dbReference type="AlphaFoldDB" id="A0A9Q0FUV8"/>
<keyword evidence="3" id="KW-1185">Reference proteome</keyword>
<evidence type="ECO:0000313" key="2">
    <source>
        <dbReference type="EMBL" id="KAJ4837050.1"/>
    </source>
</evidence>
<feature type="region of interest" description="Disordered" evidence="1">
    <location>
        <begin position="130"/>
        <end position="168"/>
    </location>
</feature>
<organism evidence="2 3">
    <name type="scientific">Turnera subulata</name>
    <dbReference type="NCBI Taxonomy" id="218843"/>
    <lineage>
        <taxon>Eukaryota</taxon>
        <taxon>Viridiplantae</taxon>
        <taxon>Streptophyta</taxon>
        <taxon>Embryophyta</taxon>
        <taxon>Tracheophyta</taxon>
        <taxon>Spermatophyta</taxon>
        <taxon>Magnoliopsida</taxon>
        <taxon>eudicotyledons</taxon>
        <taxon>Gunneridae</taxon>
        <taxon>Pentapetalae</taxon>
        <taxon>rosids</taxon>
        <taxon>fabids</taxon>
        <taxon>Malpighiales</taxon>
        <taxon>Passifloraceae</taxon>
        <taxon>Turnera</taxon>
    </lineage>
</organism>
<evidence type="ECO:0000313" key="3">
    <source>
        <dbReference type="Proteomes" id="UP001141552"/>
    </source>
</evidence>
<dbReference type="OrthoDB" id="1536762at2759"/>
<sequence length="212" mass="23494">MSCLNLIRLPPAKKAWKSFTTKLQTKLHKLHKSKAIKKQKQYHQPNYIFPAKASTSSSILLKKRNKNRRSGSFVISSVYKTLTFKKRHSSSLLRFRKRSAAPVYVDKLFRDPPVAEVMVAKFPPSGKSAKLIEQQGVSSSTAAAGTSREGGEEKGADQRGGCSAAAAADEDDMWESLGFASPQLQGIDERAEQFISSFRADMEIQEMIARGL</sequence>
<accession>A0A9Q0FUV8</accession>
<dbReference type="Proteomes" id="UP001141552">
    <property type="component" value="Unassembled WGS sequence"/>
</dbReference>
<comment type="caution">
    <text evidence="2">The sequence shown here is derived from an EMBL/GenBank/DDBJ whole genome shotgun (WGS) entry which is preliminary data.</text>
</comment>